<protein>
    <submittedName>
        <fullName evidence="1">DUF1564 family protein</fullName>
    </submittedName>
</protein>
<dbReference type="Proteomes" id="UP000298277">
    <property type="component" value="Unassembled WGS sequence"/>
</dbReference>
<dbReference type="OrthoDB" id="329531at2"/>
<dbReference type="RefSeq" id="WP_135591600.1">
    <property type="nucleotide sequence ID" value="NZ_RQEZ01000053.1"/>
</dbReference>
<evidence type="ECO:0000313" key="2">
    <source>
        <dbReference type="Proteomes" id="UP000298277"/>
    </source>
</evidence>
<organism evidence="1 2">
    <name type="scientific">Leptospira gomenensis</name>
    <dbReference type="NCBI Taxonomy" id="2484974"/>
    <lineage>
        <taxon>Bacteria</taxon>
        <taxon>Pseudomonadati</taxon>
        <taxon>Spirochaetota</taxon>
        <taxon>Spirochaetia</taxon>
        <taxon>Leptospirales</taxon>
        <taxon>Leptospiraceae</taxon>
        <taxon>Leptospira</taxon>
    </lineage>
</organism>
<dbReference type="InterPro" id="IPR011458">
    <property type="entry name" value="DUF1564"/>
</dbReference>
<dbReference type="AlphaFoldDB" id="A0A5F1Y7B0"/>
<accession>A0A5F1Y7B0</accession>
<name>A0A5F1Y7B0_9LEPT</name>
<sequence length="178" mass="21562">MQEIDFQYFTEFNGRSISNSGTSDLLVPFHLKIFIEQKIRKHRNLKNYFHFLINRFHKKHLLTVFPDSAFRKTLYQSKNQNLVRYSFRPNHEDWYKAKIAAFYFGISVCRLFARLVDMDKEESREEIHYSEINKRYRRDFSYSKGILQPFHLHLTIFGNPQMILKKLLLGRKFQLDTA</sequence>
<comment type="caution">
    <text evidence="1">The sequence shown here is derived from an EMBL/GenBank/DDBJ whole genome shotgun (WGS) entry which is preliminary data.</text>
</comment>
<reference evidence="1" key="1">
    <citation type="journal article" date="2019" name="PLoS Negl. Trop. Dis.">
        <title>Revisiting the worldwide diversity of Leptospira species in the environment.</title>
        <authorList>
            <person name="Vincent A.T."/>
            <person name="Schiettekatte O."/>
            <person name="Bourhy P."/>
            <person name="Veyrier F.J."/>
            <person name="Picardeau M."/>
        </authorList>
    </citation>
    <scope>NUCLEOTIDE SEQUENCE [LARGE SCALE GENOMIC DNA]</scope>
    <source>
        <strain evidence="1">201800299</strain>
    </source>
</reference>
<dbReference type="EMBL" id="RQFA01000072">
    <property type="protein sequence ID" value="TGK29489.1"/>
    <property type="molecule type" value="Genomic_DNA"/>
</dbReference>
<evidence type="ECO:0000313" key="1">
    <source>
        <dbReference type="EMBL" id="TGK29489.1"/>
    </source>
</evidence>
<proteinExistence type="predicted"/>
<dbReference type="Pfam" id="PF07600">
    <property type="entry name" value="DUF1564"/>
    <property type="match status" value="1"/>
</dbReference>
<keyword evidence="2" id="KW-1185">Reference proteome</keyword>
<gene>
    <name evidence="1" type="ORF">EHQ17_16080</name>
</gene>